<dbReference type="EMBL" id="JAINUL010000001">
    <property type="protein sequence ID" value="MCC0099429.1"/>
    <property type="molecule type" value="Genomic_DNA"/>
</dbReference>
<comment type="caution">
    <text evidence="1">The sequence shown here is derived from an EMBL/GenBank/DDBJ whole genome shotgun (WGS) entry which is preliminary data.</text>
</comment>
<name>A0ABS8EFB9_9ACTN</name>
<dbReference type="Proteomes" id="UP001520654">
    <property type="component" value="Unassembled WGS sequence"/>
</dbReference>
<evidence type="ECO:0000313" key="2">
    <source>
        <dbReference type="Proteomes" id="UP001520654"/>
    </source>
</evidence>
<gene>
    <name evidence="1" type="ORF">K7B10_32575</name>
</gene>
<accession>A0ABS8EFB9</accession>
<sequence>MNAFDFSRWAFLSEPLPAVLAECGAVVEETSDGGWFMGGIRPDTARLSVVISDEVQGVERDLVVRGLLAAWHYVDVSDWPVPMFVQGGQS</sequence>
<evidence type="ECO:0000313" key="1">
    <source>
        <dbReference type="EMBL" id="MCC0099429.1"/>
    </source>
</evidence>
<organism evidence="1 2">
    <name type="scientific">Streptomyces flavotricini</name>
    <dbReference type="NCBI Taxonomy" id="66888"/>
    <lineage>
        <taxon>Bacteria</taxon>
        <taxon>Bacillati</taxon>
        <taxon>Actinomycetota</taxon>
        <taxon>Actinomycetes</taxon>
        <taxon>Kitasatosporales</taxon>
        <taxon>Streptomycetaceae</taxon>
        <taxon>Streptomyces</taxon>
    </lineage>
</organism>
<reference evidence="1 2" key="1">
    <citation type="submission" date="2021-08" db="EMBL/GenBank/DDBJ databases">
        <title>Genomic Architecture of Streptomyces flavotricini NGL1 and Streptomyces erythrochromogenes HMS4 With Differential Plant Beneficial attributes and laccase production capabilities.</title>
        <authorList>
            <person name="Salwan R."/>
            <person name="Kaur R."/>
            <person name="Sharma V."/>
        </authorList>
    </citation>
    <scope>NUCLEOTIDE SEQUENCE [LARGE SCALE GENOMIC DNA]</scope>
    <source>
        <strain evidence="1 2">NGL1</strain>
    </source>
</reference>
<keyword evidence="2" id="KW-1185">Reference proteome</keyword>
<dbReference type="RefSeq" id="WP_229342382.1">
    <property type="nucleotide sequence ID" value="NZ_JAINUL010000001.1"/>
</dbReference>
<protein>
    <submittedName>
        <fullName evidence="1">Uncharacterized protein</fullName>
    </submittedName>
</protein>
<proteinExistence type="predicted"/>